<feature type="compositionally biased region" description="Acidic residues" evidence="1">
    <location>
        <begin position="22"/>
        <end position="31"/>
    </location>
</feature>
<sequence>MKRLLIPGGLTLMLLLGGCGDDTPEGPEEPEVQLPPGSDTNVTDEDPEDVEEAEEPEEPAGKEPDSDEIDPLSFFMDDGTTAQFEGEGMEFATLTIRTDYLEEDYVALYEDNGGTTILKVYRLADDKVELVKEEPEFYDDYNPTSEELEELEAVSTYLEFPLEEGNTFDDRTVVETGATVETPYETFKDAIVLESEESENATNRWYFVEGYGEVKREFITQEEGEEEFTVTSSLESIE</sequence>
<comment type="caution">
    <text evidence="2">The sequence shown here is derived from an EMBL/GenBank/DDBJ whole genome shotgun (WGS) entry which is preliminary data.</text>
</comment>
<proteinExistence type="predicted"/>
<evidence type="ECO:0000313" key="2">
    <source>
        <dbReference type="EMBL" id="MFD1030217.1"/>
    </source>
</evidence>
<evidence type="ECO:0000256" key="1">
    <source>
        <dbReference type="SAM" id="MobiDB-lite"/>
    </source>
</evidence>
<protein>
    <submittedName>
        <fullName evidence="2">Uncharacterized protein</fullName>
    </submittedName>
</protein>
<dbReference type="RefSeq" id="WP_144840472.1">
    <property type="nucleotide sequence ID" value="NZ_JBHTKI010000003.1"/>
</dbReference>
<gene>
    <name evidence="2" type="ORF">ACFQ1X_02035</name>
</gene>
<dbReference type="EMBL" id="JBHTKI010000003">
    <property type="protein sequence ID" value="MFD1030217.1"/>
    <property type="molecule type" value="Genomic_DNA"/>
</dbReference>
<feature type="region of interest" description="Disordered" evidence="1">
    <location>
        <begin position="17"/>
        <end position="72"/>
    </location>
</feature>
<reference evidence="3" key="1">
    <citation type="journal article" date="2019" name="Int. J. Syst. Evol. Microbiol.">
        <title>The Global Catalogue of Microorganisms (GCM) 10K type strain sequencing project: providing services to taxonomists for standard genome sequencing and annotation.</title>
        <authorList>
            <consortium name="The Broad Institute Genomics Platform"/>
            <consortium name="The Broad Institute Genome Sequencing Center for Infectious Disease"/>
            <person name="Wu L."/>
            <person name="Ma J."/>
        </authorList>
    </citation>
    <scope>NUCLEOTIDE SEQUENCE [LARGE SCALE GENOMIC DNA]</scope>
    <source>
        <strain evidence="3">CCUG 56756</strain>
    </source>
</reference>
<dbReference type="PROSITE" id="PS51257">
    <property type="entry name" value="PROKAR_LIPOPROTEIN"/>
    <property type="match status" value="1"/>
</dbReference>
<name>A0ABW3L6H2_9BACL</name>
<keyword evidence="3" id="KW-1185">Reference proteome</keyword>
<dbReference type="Proteomes" id="UP001597109">
    <property type="component" value="Unassembled WGS sequence"/>
</dbReference>
<feature type="compositionally biased region" description="Acidic residues" evidence="1">
    <location>
        <begin position="42"/>
        <end position="58"/>
    </location>
</feature>
<accession>A0ABW3L6H2</accession>
<evidence type="ECO:0000313" key="3">
    <source>
        <dbReference type="Proteomes" id="UP001597109"/>
    </source>
</evidence>
<organism evidence="2 3">
    <name type="scientific">Metaplanococcus flavidus</name>
    <dbReference type="NCBI Taxonomy" id="569883"/>
    <lineage>
        <taxon>Bacteria</taxon>
        <taxon>Bacillati</taxon>
        <taxon>Bacillota</taxon>
        <taxon>Bacilli</taxon>
        <taxon>Bacillales</taxon>
        <taxon>Caryophanaceae</taxon>
        <taxon>Metaplanococcus</taxon>
    </lineage>
</organism>